<evidence type="ECO:0000313" key="2">
    <source>
        <dbReference type="EMBL" id="NYI46775.1"/>
    </source>
</evidence>
<reference evidence="2 3" key="1">
    <citation type="submission" date="2020-07" db="EMBL/GenBank/DDBJ databases">
        <title>Sequencing the genomes of 1000 actinobacteria strains.</title>
        <authorList>
            <person name="Klenk H.-P."/>
        </authorList>
    </citation>
    <scope>NUCLEOTIDE SEQUENCE [LARGE SCALE GENOMIC DNA]</scope>
    <source>
        <strain evidence="2 3">DSM 15131</strain>
    </source>
</reference>
<dbReference type="Proteomes" id="UP000562045">
    <property type="component" value="Unassembled WGS sequence"/>
</dbReference>
<feature type="transmembrane region" description="Helical" evidence="1">
    <location>
        <begin position="105"/>
        <end position="126"/>
    </location>
</feature>
<dbReference type="RefSeq" id="WP_179650684.1">
    <property type="nucleotide sequence ID" value="NZ_JACBZM010000001.1"/>
</dbReference>
<accession>A0A7Y9ZKU9</accession>
<evidence type="ECO:0000313" key="3">
    <source>
        <dbReference type="Proteomes" id="UP000562045"/>
    </source>
</evidence>
<organism evidence="2 3">
    <name type="scientific">Nocardioides aromaticivorans</name>
    <dbReference type="NCBI Taxonomy" id="200618"/>
    <lineage>
        <taxon>Bacteria</taxon>
        <taxon>Bacillati</taxon>
        <taxon>Actinomycetota</taxon>
        <taxon>Actinomycetes</taxon>
        <taxon>Propionibacteriales</taxon>
        <taxon>Nocardioidaceae</taxon>
        <taxon>Nocardioides</taxon>
    </lineage>
</organism>
<feature type="transmembrane region" description="Helical" evidence="1">
    <location>
        <begin position="39"/>
        <end position="60"/>
    </location>
</feature>
<evidence type="ECO:0000256" key="1">
    <source>
        <dbReference type="SAM" id="Phobius"/>
    </source>
</evidence>
<dbReference type="EMBL" id="JACBZM010000001">
    <property type="protein sequence ID" value="NYI46775.1"/>
    <property type="molecule type" value="Genomic_DNA"/>
</dbReference>
<protein>
    <submittedName>
        <fullName evidence="2">ATP synthase protein I</fullName>
    </submittedName>
</protein>
<keyword evidence="1" id="KW-1133">Transmembrane helix</keyword>
<keyword evidence="1" id="KW-0812">Transmembrane</keyword>
<name>A0A7Y9ZKU9_9ACTN</name>
<feature type="transmembrane region" description="Helical" evidence="1">
    <location>
        <begin position="12"/>
        <end position="33"/>
    </location>
</feature>
<keyword evidence="1" id="KW-0472">Membrane</keyword>
<sequence>MMTTDTRTHRVVTRAAVVAAVAAAGLVLVAALVSGESAALGAAVGGVIAVGVFAFGSLAVEAVSRLMPAASLLFAMVTYTFQVAVMALLFVALNTSGLLDDEIDSTWVGVAIILGAFVWMAVQILLATTARIPAFETPPSTPSEGGAR</sequence>
<dbReference type="AlphaFoldDB" id="A0A7Y9ZKU9"/>
<feature type="transmembrane region" description="Helical" evidence="1">
    <location>
        <begin position="72"/>
        <end position="93"/>
    </location>
</feature>
<gene>
    <name evidence="2" type="ORF">BJ993_003855</name>
</gene>
<comment type="caution">
    <text evidence="2">The sequence shown here is derived from an EMBL/GenBank/DDBJ whole genome shotgun (WGS) entry which is preliminary data.</text>
</comment>
<proteinExistence type="predicted"/>